<organism evidence="2">
    <name type="scientific">freshwater metagenome</name>
    <dbReference type="NCBI Taxonomy" id="449393"/>
    <lineage>
        <taxon>unclassified sequences</taxon>
        <taxon>metagenomes</taxon>
        <taxon>ecological metagenomes</taxon>
    </lineage>
</organism>
<evidence type="ECO:0000256" key="1">
    <source>
        <dbReference type="SAM" id="MobiDB-lite"/>
    </source>
</evidence>
<feature type="region of interest" description="Disordered" evidence="1">
    <location>
        <begin position="47"/>
        <end position="67"/>
    </location>
</feature>
<dbReference type="AlphaFoldDB" id="A0A6J6WZJ2"/>
<proteinExistence type="predicted"/>
<accession>A0A6J6WZJ2</accession>
<dbReference type="InterPro" id="IPR013783">
    <property type="entry name" value="Ig-like_fold"/>
</dbReference>
<sequence>MRRWTDSVWGYSTMANRSVRSIVAASALALTIVAGITVSGAALAGEREEHDLRPSGAQPERGESLPDSGLGNAFALTGDPGVGSVALTWDDPDATTSSQRYLVRVSDAGIAPIATTSPSATISGLTPGLAYTFSVERQDGTHATSQVVVVPNSPAVLTQVNSVTRPEGILLMRVSCGVYGALPAFGGASADWPGFPRSLGAVEADNNANAATTDAGCGSLFHSLAPVATSTEESANGWFVSAWSRLSQITVIDTRNDDTGWALTGSVTAVFASDGRRWDGNYLGWAPVITNDSARVPTGPKTFYDQTVTAGAVVLPGSGLVSGDGLASGPPNLLASARPGAGLGEAVIDGRLLLMLPAAATAPSYSMVITLSLI</sequence>
<dbReference type="CDD" id="cd00063">
    <property type="entry name" value="FN3"/>
    <property type="match status" value="1"/>
</dbReference>
<evidence type="ECO:0000313" key="2">
    <source>
        <dbReference type="EMBL" id="CAB4788378.1"/>
    </source>
</evidence>
<dbReference type="EMBL" id="CAFAAJ010000001">
    <property type="protein sequence ID" value="CAB4788378.1"/>
    <property type="molecule type" value="Genomic_DNA"/>
</dbReference>
<dbReference type="Gene3D" id="2.60.40.10">
    <property type="entry name" value="Immunoglobulins"/>
    <property type="match status" value="1"/>
</dbReference>
<protein>
    <submittedName>
        <fullName evidence="2">Unannotated protein</fullName>
    </submittedName>
</protein>
<gene>
    <name evidence="2" type="ORF">UFOPK3001_00021</name>
</gene>
<name>A0A6J6WZJ2_9ZZZZ</name>
<reference evidence="2" key="1">
    <citation type="submission" date="2020-05" db="EMBL/GenBank/DDBJ databases">
        <authorList>
            <person name="Chiriac C."/>
            <person name="Salcher M."/>
            <person name="Ghai R."/>
            <person name="Kavagutti S V."/>
        </authorList>
    </citation>
    <scope>NUCLEOTIDE SEQUENCE</scope>
</reference>
<dbReference type="InterPro" id="IPR003961">
    <property type="entry name" value="FN3_dom"/>
</dbReference>
<dbReference type="InterPro" id="IPR036116">
    <property type="entry name" value="FN3_sf"/>
</dbReference>
<dbReference type="SUPFAM" id="SSF49265">
    <property type="entry name" value="Fibronectin type III"/>
    <property type="match status" value="1"/>
</dbReference>